<evidence type="ECO:0000256" key="4">
    <source>
        <dbReference type="RuleBase" id="RU361161"/>
    </source>
</evidence>
<keyword evidence="2 4" id="KW-0378">Hydrolase</keyword>
<dbReference type="Gene3D" id="2.60.40.10">
    <property type="entry name" value="Immunoglobulins"/>
    <property type="match status" value="1"/>
</dbReference>
<dbReference type="AlphaFoldDB" id="A5IL43"/>
<dbReference type="InterPro" id="IPR013783">
    <property type="entry name" value="Ig-like_fold"/>
</dbReference>
<dbReference type="STRING" id="390874.Tpet_0898"/>
<keyword evidence="4 6" id="KW-0326">Glycosidase</keyword>
<dbReference type="Gene3D" id="3.20.20.300">
    <property type="entry name" value="Glycoside hydrolase, family 3, N-terminal domain"/>
    <property type="match status" value="1"/>
</dbReference>
<dbReference type="eggNOG" id="COG1472">
    <property type="taxonomic scope" value="Bacteria"/>
</dbReference>
<dbReference type="Pfam" id="PF14310">
    <property type="entry name" value="Fn3-like"/>
    <property type="match status" value="1"/>
</dbReference>
<dbReference type="InterPro" id="IPR001764">
    <property type="entry name" value="Glyco_hydro_3_N"/>
</dbReference>
<dbReference type="Pfam" id="PF01915">
    <property type="entry name" value="Glyco_hydro_3_C"/>
    <property type="match status" value="1"/>
</dbReference>
<evidence type="ECO:0000256" key="3">
    <source>
        <dbReference type="ARBA" id="ARBA00023277"/>
    </source>
</evidence>
<evidence type="ECO:0000313" key="6">
    <source>
        <dbReference type="EMBL" id="ABQ46916.1"/>
    </source>
</evidence>
<organism evidence="6 7">
    <name type="scientific">Thermotoga petrophila (strain ATCC BAA-488 / DSM 13995 / JCM 10881 / RKU-1)</name>
    <dbReference type="NCBI Taxonomy" id="390874"/>
    <lineage>
        <taxon>Bacteria</taxon>
        <taxon>Thermotogati</taxon>
        <taxon>Thermotogota</taxon>
        <taxon>Thermotogae</taxon>
        <taxon>Thermotogales</taxon>
        <taxon>Thermotogaceae</taxon>
        <taxon>Thermotoga</taxon>
    </lineage>
</organism>
<dbReference type="InterPro" id="IPR019800">
    <property type="entry name" value="Glyco_hydro_3_AS"/>
</dbReference>
<protein>
    <submittedName>
        <fullName evidence="6">Beta-glucosidase. Glycosyl Hydrolase family 3</fullName>
        <ecNumber evidence="6">3.2.1.21</ecNumber>
    </submittedName>
</protein>
<dbReference type="HOGENOM" id="CLU_004542_4_1_0"/>
<gene>
    <name evidence="6" type="ordered locus">Tpet_0898</name>
</gene>
<dbReference type="SMART" id="SM01217">
    <property type="entry name" value="Fn3_like"/>
    <property type="match status" value="1"/>
</dbReference>
<name>A5IL43_THEP1</name>
<dbReference type="InterPro" id="IPR036881">
    <property type="entry name" value="Glyco_hydro_3_C_sf"/>
</dbReference>
<dbReference type="PRINTS" id="PR00133">
    <property type="entry name" value="GLHYDRLASE3"/>
</dbReference>
<dbReference type="InterPro" id="IPR026891">
    <property type="entry name" value="Fn3-like"/>
</dbReference>
<dbReference type="PROSITE" id="PS00775">
    <property type="entry name" value="GLYCOSYL_HYDROL_F3"/>
    <property type="match status" value="1"/>
</dbReference>
<dbReference type="PANTHER" id="PTHR42715">
    <property type="entry name" value="BETA-GLUCOSIDASE"/>
    <property type="match status" value="1"/>
</dbReference>
<dbReference type="GO" id="GO:0005975">
    <property type="term" value="P:carbohydrate metabolic process"/>
    <property type="evidence" value="ECO:0007669"/>
    <property type="project" value="InterPro"/>
</dbReference>
<dbReference type="EC" id="3.2.1.21" evidence="6"/>
<evidence type="ECO:0000256" key="1">
    <source>
        <dbReference type="ARBA" id="ARBA00005336"/>
    </source>
</evidence>
<dbReference type="CAZy" id="GH3">
    <property type="family name" value="Glycoside Hydrolase Family 3"/>
</dbReference>
<dbReference type="Proteomes" id="UP000006558">
    <property type="component" value="Chromosome"/>
</dbReference>
<accession>A5IL43</accession>
<dbReference type="InterPro" id="IPR002772">
    <property type="entry name" value="Glyco_hydro_3_C"/>
</dbReference>
<dbReference type="InterPro" id="IPR036962">
    <property type="entry name" value="Glyco_hydro_3_N_sf"/>
</dbReference>
<evidence type="ECO:0000256" key="2">
    <source>
        <dbReference type="ARBA" id="ARBA00022801"/>
    </source>
</evidence>
<reference evidence="7" key="1">
    <citation type="submission" date="2007-05" db="EMBL/GenBank/DDBJ databases">
        <title>Complete sequence of Thermotoga petrophila RKU-1.</title>
        <authorList>
            <consortium name="US DOE Joint Genome Institute"/>
            <person name="Copeland A."/>
            <person name="Lucas S."/>
            <person name="Lapidus A."/>
            <person name="Barry K."/>
            <person name="Glavina del Rio T."/>
            <person name="Dalin E."/>
            <person name="Tice H."/>
            <person name="Pitluck S."/>
            <person name="Sims D."/>
            <person name="Brettin T."/>
            <person name="Bruce D."/>
            <person name="Detter J.C."/>
            <person name="Han C."/>
            <person name="Tapia R."/>
            <person name="Schmutz J."/>
            <person name="Larimer F."/>
            <person name="Land M."/>
            <person name="Hauser L."/>
            <person name="Kyrpides N."/>
            <person name="Mikhailova N."/>
            <person name="Nelson K."/>
            <person name="Gogarten J.P."/>
            <person name="Noll K."/>
            <person name="Richardson P."/>
        </authorList>
    </citation>
    <scope>NUCLEOTIDE SEQUENCE [LARGE SCALE GENOMIC DNA]</scope>
    <source>
        <strain evidence="7">ATCC BAA-488 / DSM 13995 / JCM 10881 / RKU-1</strain>
    </source>
</reference>
<dbReference type="GO" id="GO:0008422">
    <property type="term" value="F:beta-glucosidase activity"/>
    <property type="evidence" value="ECO:0007669"/>
    <property type="project" value="UniProtKB-EC"/>
</dbReference>
<evidence type="ECO:0000313" key="7">
    <source>
        <dbReference type="Proteomes" id="UP000006558"/>
    </source>
</evidence>
<sequence>MMGKIDEILSQLTIEEKVKLVVGVGLPGLFGNPHSRVAGAAGETHPVPRLGIPSFVLADGPAGLRINPTRENDENTYYTTAFPVEIMLASTWNKDLLEEVGKAMGEEVREYGVDVLLAPAMNIHRNPLCGRNFEYYSEDPVLSGEMASAFVKGVQSQGVGACIKHFVANNQETNRMVVDTIVSERALREIYLKGFEIAVKKARPWTVMSAYNKLNGKYCSQNEWLLKKVLREEWGFDGFVMSDWYAGDNPVEQLKAGNDMIMPGKAYQVNTERRDEIEEIMEALKEGRLSEEVLNECVRNILKVLVNAPSFKGYRYSNKPDLESHAKVAYEAGVEGVVLLENNGVLPFDESIHVAVFGTGQIETIKGGTGSGDTHPRYTISILEGIKERNMKFDEELTSIYEDYIKKMRETEEYKPRTDSWGTVIKPKLPENFLSEKEIKKAAKKNDAAVVVISRISGEGYDRKPVKGDFYLSDDELELIKTVSREFHEQGKKVVVLLNIGSPIEVASWRDLVDGILLVWQAGQEMGRIVADVLVGRVNPSGKLPTTFPKDYSDVPSWTFPGEPKDNPQRVVYEEDIYVGYRYYDTFGVEPAYEFGYGLSYTKFEYKDLKIAIDGDILRVSYTITNTGDRAGKEVSQVYVKAPKGKIDKPFQELKAFHKTKLLNPGESEKIFLEIPLRDLASFDGKEWVVESGEYEVRVGASSRDIRLRDIFLVEGEKRFKP</sequence>
<dbReference type="InterPro" id="IPR050288">
    <property type="entry name" value="Cellulose_deg_GH3"/>
</dbReference>
<keyword evidence="3" id="KW-0119">Carbohydrate metabolism</keyword>
<dbReference type="BRENDA" id="3.2.1.192">
    <property type="organism ID" value="11620"/>
</dbReference>
<dbReference type="PANTHER" id="PTHR42715:SF10">
    <property type="entry name" value="BETA-GLUCOSIDASE"/>
    <property type="match status" value="1"/>
</dbReference>
<dbReference type="EMBL" id="CP000702">
    <property type="protein sequence ID" value="ABQ46916.1"/>
    <property type="molecule type" value="Genomic_DNA"/>
</dbReference>
<comment type="similarity">
    <text evidence="1 4">Belongs to the glycosyl hydrolase 3 family.</text>
</comment>
<dbReference type="SUPFAM" id="SSF52279">
    <property type="entry name" value="Beta-D-glucan exohydrolase, C-terminal domain"/>
    <property type="match status" value="1"/>
</dbReference>
<feature type="domain" description="Fibronectin type III-like" evidence="5">
    <location>
        <begin position="634"/>
        <end position="703"/>
    </location>
</feature>
<evidence type="ECO:0000259" key="5">
    <source>
        <dbReference type="SMART" id="SM01217"/>
    </source>
</evidence>
<dbReference type="InterPro" id="IPR017853">
    <property type="entry name" value="GH"/>
</dbReference>
<dbReference type="SUPFAM" id="SSF51445">
    <property type="entry name" value="(Trans)glycosidases"/>
    <property type="match status" value="1"/>
</dbReference>
<dbReference type="FunFam" id="3.20.20.300:FF:000019">
    <property type="entry name" value="Thermostable beta-glucosidase B, putative"/>
    <property type="match status" value="1"/>
</dbReference>
<reference evidence="6 7" key="2">
    <citation type="journal article" date="2009" name="Proc. Natl. Acad. Sci. U.S.A.">
        <title>On the chimeric nature, thermophilic origin, and phylogenetic placement of the Thermotogales.</title>
        <authorList>
            <person name="Zhaxybayeva O."/>
            <person name="Swithers K.S."/>
            <person name="Lapierre P."/>
            <person name="Fournier G.P."/>
            <person name="Bickhart D.M."/>
            <person name="DeBoy R.T."/>
            <person name="Nelson K.E."/>
            <person name="Nesbo C.L."/>
            <person name="Doolittle W.F."/>
            <person name="Gogarten J.P."/>
            <person name="Noll K.M."/>
        </authorList>
    </citation>
    <scope>NUCLEOTIDE SEQUENCE [LARGE SCALE GENOMIC DNA]</scope>
    <source>
        <strain evidence="7">ATCC BAA-488 / DSM 13995 / JCM 10881 / RKU-1</strain>
    </source>
</reference>
<dbReference type="BRENDA" id="3.2.1.21">
    <property type="organism ID" value="11620"/>
</dbReference>
<dbReference type="SMR" id="A5IL43"/>
<dbReference type="KEGG" id="tpt:Tpet_0898"/>
<dbReference type="Gene3D" id="3.40.50.1700">
    <property type="entry name" value="Glycoside hydrolase family 3 C-terminal domain"/>
    <property type="match status" value="1"/>
</dbReference>
<dbReference type="Pfam" id="PF00933">
    <property type="entry name" value="Glyco_hydro_3"/>
    <property type="match status" value="1"/>
</dbReference>
<proteinExistence type="inferred from homology"/>